<dbReference type="PATRIC" id="fig|1125718.3.peg.1701"/>
<evidence type="ECO:0000313" key="3">
    <source>
        <dbReference type="EMBL" id="EJF43214.1"/>
    </source>
</evidence>
<dbReference type="Gene3D" id="1.10.1660.10">
    <property type="match status" value="1"/>
</dbReference>
<dbReference type="InterPro" id="IPR010499">
    <property type="entry name" value="AraC_E-bd"/>
</dbReference>
<name>J0N8H5_9ACTO</name>
<dbReference type="PANTHER" id="PTHR30204">
    <property type="entry name" value="REDOX-CYCLING DRUG-SENSING TRANSCRIPTIONAL ACTIVATOR SOXR"/>
    <property type="match status" value="1"/>
</dbReference>
<dbReference type="Pfam" id="PF06445">
    <property type="entry name" value="GyrI-like"/>
    <property type="match status" value="1"/>
</dbReference>
<accession>J0N8H5</accession>
<dbReference type="GO" id="GO:0003700">
    <property type="term" value="F:DNA-binding transcription factor activity"/>
    <property type="evidence" value="ECO:0007669"/>
    <property type="project" value="InterPro"/>
</dbReference>
<dbReference type="SMART" id="SM00871">
    <property type="entry name" value="AraC_E_bind"/>
    <property type="match status" value="1"/>
</dbReference>
<evidence type="ECO:0000313" key="4">
    <source>
        <dbReference type="Proteomes" id="UP000002941"/>
    </source>
</evidence>
<dbReference type="InterPro" id="IPR009061">
    <property type="entry name" value="DNA-bd_dom_put_sf"/>
</dbReference>
<dbReference type="GO" id="GO:0003677">
    <property type="term" value="F:DNA binding"/>
    <property type="evidence" value="ECO:0007669"/>
    <property type="project" value="UniProtKB-KW"/>
</dbReference>
<organism evidence="3 4">
    <name type="scientific">Actinomyces massiliensis F0489</name>
    <dbReference type="NCBI Taxonomy" id="1125718"/>
    <lineage>
        <taxon>Bacteria</taxon>
        <taxon>Bacillati</taxon>
        <taxon>Actinomycetota</taxon>
        <taxon>Actinomycetes</taxon>
        <taxon>Actinomycetales</taxon>
        <taxon>Actinomycetaceae</taxon>
        <taxon>Actinomyces</taxon>
    </lineage>
</organism>
<dbReference type="InterPro" id="IPR047057">
    <property type="entry name" value="MerR_fam"/>
</dbReference>
<evidence type="ECO:0000259" key="2">
    <source>
        <dbReference type="PROSITE" id="PS50937"/>
    </source>
</evidence>
<dbReference type="SUPFAM" id="SSF46955">
    <property type="entry name" value="Putative DNA-binding domain"/>
    <property type="match status" value="1"/>
</dbReference>
<dbReference type="eggNOG" id="COG0789">
    <property type="taxonomic scope" value="Bacteria"/>
</dbReference>
<protein>
    <submittedName>
        <fullName evidence="3">MerR HTH family regulatory protein</fullName>
    </submittedName>
</protein>
<dbReference type="Proteomes" id="UP000002941">
    <property type="component" value="Unassembled WGS sequence"/>
</dbReference>
<reference evidence="3 4" key="1">
    <citation type="submission" date="2012-05" db="EMBL/GenBank/DDBJ databases">
        <authorList>
            <person name="Harkins D.M."/>
            <person name="Madupu R."/>
            <person name="Durkin A.S."/>
            <person name="Torralba M."/>
            <person name="Methe B."/>
            <person name="Sutton G.G."/>
            <person name="Nelson K.E."/>
        </authorList>
    </citation>
    <scope>NUCLEOTIDE SEQUENCE [LARGE SCALE GENOMIC DNA]</scope>
    <source>
        <strain evidence="3 4">F0489</strain>
    </source>
</reference>
<dbReference type="SMART" id="SM00422">
    <property type="entry name" value="HTH_MERR"/>
    <property type="match status" value="1"/>
</dbReference>
<dbReference type="Gene3D" id="3.20.80.10">
    <property type="entry name" value="Regulatory factor, effector binding domain"/>
    <property type="match status" value="1"/>
</dbReference>
<dbReference type="SUPFAM" id="SSF55136">
    <property type="entry name" value="Probable bacterial effector-binding domain"/>
    <property type="match status" value="1"/>
</dbReference>
<dbReference type="Pfam" id="PF13411">
    <property type="entry name" value="MerR_1"/>
    <property type="match status" value="1"/>
</dbReference>
<keyword evidence="4" id="KW-1185">Reference proteome</keyword>
<keyword evidence="1" id="KW-0238">DNA-binding</keyword>
<evidence type="ECO:0000256" key="1">
    <source>
        <dbReference type="ARBA" id="ARBA00023125"/>
    </source>
</evidence>
<comment type="caution">
    <text evidence="3">The sequence shown here is derived from an EMBL/GenBank/DDBJ whole genome shotgun (WGS) entry which is preliminary data.</text>
</comment>
<dbReference type="InterPro" id="IPR029442">
    <property type="entry name" value="GyrI-like"/>
</dbReference>
<dbReference type="PANTHER" id="PTHR30204:SF93">
    <property type="entry name" value="HTH MERR-TYPE DOMAIN-CONTAINING PROTEIN"/>
    <property type="match status" value="1"/>
</dbReference>
<gene>
    <name evidence="3" type="ORF">HMPREF1318_1907</name>
</gene>
<dbReference type="PROSITE" id="PS50937">
    <property type="entry name" value="HTH_MERR_2"/>
    <property type="match status" value="1"/>
</dbReference>
<sequence>MLRHYDRLGLLRPGDVDPSNGYRYYSRDELAPALMLRRLREAGLGLEEASRALPAHLADDEAAWRRLLTQHLDRLDEEATELGLRRERTLALLHHRKEPLMSADGVSSTDSTGDAGSARITTLTIPAHTIIARREIIPTYADVGHLFDEFEPQVRRVLAGGAVHLSGQPCGATFFDNEYVEHDVDVEIWEVVDVPDVPDAPDAPIEVSAPLTCRTVPEQTVIATEHLGPYDGLAETYTALLQQIGSLGEFDEFDECGLRTSGHAFERYLVGPAHNPDPASWRTQVCFPISPAD</sequence>
<feature type="domain" description="HTH merR-type" evidence="2">
    <location>
        <begin position="1"/>
        <end position="55"/>
    </location>
</feature>
<dbReference type="EMBL" id="AKFT01000129">
    <property type="protein sequence ID" value="EJF43214.1"/>
    <property type="molecule type" value="Genomic_DNA"/>
</dbReference>
<dbReference type="AlphaFoldDB" id="J0N8H5"/>
<proteinExistence type="predicted"/>
<dbReference type="InterPro" id="IPR011256">
    <property type="entry name" value="Reg_factor_effector_dom_sf"/>
</dbReference>
<dbReference type="InterPro" id="IPR000551">
    <property type="entry name" value="MerR-type_HTH_dom"/>
</dbReference>